<dbReference type="InterPro" id="IPR029569">
    <property type="entry name" value="CALHM"/>
</dbReference>
<proteinExistence type="inferred from homology"/>
<comment type="caution">
    <text evidence="9">The sequence shown here is derived from an EMBL/GenBank/DDBJ whole genome shotgun (WGS) entry which is preliminary data.</text>
</comment>
<dbReference type="EMBL" id="CACRXK020003504">
    <property type="protein sequence ID" value="CAB3999051.1"/>
    <property type="molecule type" value="Genomic_DNA"/>
</dbReference>
<comment type="subcellular location">
    <subcellularLocation>
        <location evidence="1">Membrane</location>
        <topology evidence="1">Multi-pass membrane protein</topology>
    </subcellularLocation>
</comment>
<sequence>MSTAATQKITKHNFVTTFKDYVEKFVKDYNEGLFALVWALLTFGLERLLDKETFSCPRTGYQAYGIAFFVCPIIMLTLLNWLSMPAEGGYYIWSLFKRCWVPAYHRRGDFFAGFLSAISVGLVAPAAWIFLALLDAQHLVCWELGYQFGDNVTVSYLDDRGFGYLTVKRYNDKIYEAKSKSHTAAVIFLGSAVVVFCFIIILRRCCLKPFDPDERLPGLCHLEELEAFAARDELDRLLTEGDEFDQFSCRASLVQFLVIKERISSLQNETKNEKDDAKLREIQREIVEFKELERVLHFWAEWNKLNTKKDFKMILEDSEELKKARAEYESKRDKLSEKRQNRIKDAKKALEKYEVPSDESVSTADVNKVLYQSWLLTRLKQQESYFDIDELVKRWEDENVKEEIKRLTQSVASQLDDGFIDSPEVRGRIVASYIIDLYKNQNKFCLTLEQVMEKFKSIYPRAATSDPTLRYVEVHNPLYKYIINDDGQTPSGGEVRVPLLYTCVKPWEKANDDSWETFLLHNHTHSWGWQITGCLKSYCPLTPPNRRQRQSARTIATVENGQQLLLADYNNSD</sequence>
<evidence type="ECO:0000256" key="2">
    <source>
        <dbReference type="ARBA" id="ARBA00008497"/>
    </source>
</evidence>
<evidence type="ECO:0000256" key="8">
    <source>
        <dbReference type="ARBA" id="ARBA00023303"/>
    </source>
</evidence>
<accession>A0A7D9E3C2</accession>
<organism evidence="9 10">
    <name type="scientific">Paramuricea clavata</name>
    <name type="common">Red gorgonian</name>
    <name type="synonym">Violescent sea-whip</name>
    <dbReference type="NCBI Taxonomy" id="317549"/>
    <lineage>
        <taxon>Eukaryota</taxon>
        <taxon>Metazoa</taxon>
        <taxon>Cnidaria</taxon>
        <taxon>Anthozoa</taxon>
        <taxon>Octocorallia</taxon>
        <taxon>Malacalcyonacea</taxon>
        <taxon>Plexauridae</taxon>
        <taxon>Paramuricea</taxon>
    </lineage>
</organism>
<evidence type="ECO:0000313" key="9">
    <source>
        <dbReference type="EMBL" id="CAB3999051.1"/>
    </source>
</evidence>
<dbReference type="GO" id="GO:0005886">
    <property type="term" value="C:plasma membrane"/>
    <property type="evidence" value="ECO:0007669"/>
    <property type="project" value="TreeGrafter"/>
</dbReference>
<keyword evidence="7" id="KW-0472">Membrane</keyword>
<keyword evidence="4" id="KW-0812">Transmembrane</keyword>
<evidence type="ECO:0000256" key="1">
    <source>
        <dbReference type="ARBA" id="ARBA00004141"/>
    </source>
</evidence>
<comment type="similarity">
    <text evidence="2">Belongs to the CALHM family.</text>
</comment>
<evidence type="ECO:0000256" key="7">
    <source>
        <dbReference type="ARBA" id="ARBA00023136"/>
    </source>
</evidence>
<name>A0A7D9E3C2_PARCT</name>
<keyword evidence="10" id="KW-1185">Reference proteome</keyword>
<evidence type="ECO:0000313" key="10">
    <source>
        <dbReference type="Proteomes" id="UP001152795"/>
    </source>
</evidence>
<evidence type="ECO:0000256" key="6">
    <source>
        <dbReference type="ARBA" id="ARBA00023065"/>
    </source>
</evidence>
<reference evidence="9" key="1">
    <citation type="submission" date="2020-04" db="EMBL/GenBank/DDBJ databases">
        <authorList>
            <person name="Alioto T."/>
            <person name="Alioto T."/>
            <person name="Gomez Garrido J."/>
        </authorList>
    </citation>
    <scope>NUCLEOTIDE SEQUENCE</scope>
    <source>
        <strain evidence="9">A484AB</strain>
    </source>
</reference>
<dbReference type="AlphaFoldDB" id="A0A7D9E3C2"/>
<dbReference type="GO" id="GO:1904669">
    <property type="term" value="P:ATP export"/>
    <property type="evidence" value="ECO:0007669"/>
    <property type="project" value="UniProtKB-ARBA"/>
</dbReference>
<keyword evidence="6" id="KW-0406">Ion transport</keyword>
<evidence type="ECO:0000256" key="5">
    <source>
        <dbReference type="ARBA" id="ARBA00022989"/>
    </source>
</evidence>
<evidence type="ECO:0000256" key="4">
    <source>
        <dbReference type="ARBA" id="ARBA00022692"/>
    </source>
</evidence>
<gene>
    <name evidence="9" type="ORF">PACLA_8A030107</name>
</gene>
<protein>
    <submittedName>
        <fullName evidence="9">Uncharacterized protein</fullName>
    </submittedName>
</protein>
<keyword evidence="5" id="KW-1133">Transmembrane helix</keyword>
<dbReference type="PANTHER" id="PTHR32261">
    <property type="entry name" value="CALCIUM HOMEOSTASIS MODULATOR PROTEIN"/>
    <property type="match status" value="1"/>
</dbReference>
<dbReference type="PANTHER" id="PTHR32261:SF1">
    <property type="entry name" value="CALCIUM HOMEOSTASIS MODULATOR PROTEIN"/>
    <property type="match status" value="1"/>
</dbReference>
<keyword evidence="8" id="KW-0407">Ion channel</keyword>
<evidence type="ECO:0000256" key="3">
    <source>
        <dbReference type="ARBA" id="ARBA00022448"/>
    </source>
</evidence>
<keyword evidence="3" id="KW-0813">Transport</keyword>
<dbReference type="Pfam" id="PF14798">
    <property type="entry name" value="Ca_hom_mod"/>
    <property type="match status" value="1"/>
</dbReference>
<dbReference type="Proteomes" id="UP001152795">
    <property type="component" value="Unassembled WGS sequence"/>
</dbReference>
<dbReference type="GO" id="GO:0005261">
    <property type="term" value="F:monoatomic cation channel activity"/>
    <property type="evidence" value="ECO:0007669"/>
    <property type="project" value="TreeGrafter"/>
</dbReference>